<dbReference type="PANTHER" id="PTHR34953:SF1">
    <property type="entry name" value="ALPHA_BETA HYDROLASE RELATED PROTEIN"/>
    <property type="match status" value="1"/>
</dbReference>
<feature type="transmembrane region" description="Helical" evidence="1">
    <location>
        <begin position="112"/>
        <end position="138"/>
    </location>
</feature>
<feature type="domain" description="MENTAL" evidence="2">
    <location>
        <begin position="74"/>
        <end position="151"/>
    </location>
</feature>
<evidence type="ECO:0000313" key="3">
    <source>
        <dbReference type="EMBL" id="THU47688.1"/>
    </source>
</evidence>
<proteinExistence type="predicted"/>
<feature type="transmembrane region" description="Helical" evidence="1">
    <location>
        <begin position="158"/>
        <end position="178"/>
    </location>
</feature>
<reference evidence="3 4" key="1">
    <citation type="journal article" date="2019" name="Nat. Plants">
        <title>Genome sequencing of Musa balbisiana reveals subgenome evolution and function divergence in polyploid bananas.</title>
        <authorList>
            <person name="Yao X."/>
        </authorList>
    </citation>
    <scope>NUCLEOTIDE SEQUENCE [LARGE SCALE GENOMIC DNA]</scope>
    <source>
        <strain evidence="4">cv. DH-PKW</strain>
        <tissue evidence="3">Leaves</tissue>
    </source>
</reference>
<organism evidence="3 4">
    <name type="scientific">Musa balbisiana</name>
    <name type="common">Banana</name>
    <dbReference type="NCBI Taxonomy" id="52838"/>
    <lineage>
        <taxon>Eukaryota</taxon>
        <taxon>Viridiplantae</taxon>
        <taxon>Streptophyta</taxon>
        <taxon>Embryophyta</taxon>
        <taxon>Tracheophyta</taxon>
        <taxon>Spermatophyta</taxon>
        <taxon>Magnoliopsida</taxon>
        <taxon>Liliopsida</taxon>
        <taxon>Zingiberales</taxon>
        <taxon>Musaceae</taxon>
        <taxon>Musa</taxon>
    </lineage>
</organism>
<gene>
    <name evidence="3" type="ORF">C4D60_Mb09t18260</name>
</gene>
<dbReference type="PANTHER" id="PTHR34953">
    <property type="entry name" value="ALPHA/BETA HYDROLASE RELATED PROTEIN"/>
    <property type="match status" value="1"/>
</dbReference>
<evidence type="ECO:0000256" key="1">
    <source>
        <dbReference type="SAM" id="Phobius"/>
    </source>
</evidence>
<keyword evidence="1" id="KW-0472">Membrane</keyword>
<comment type="caution">
    <text evidence="3">The sequence shown here is derived from an EMBL/GenBank/DDBJ whole genome shotgun (WGS) entry which is preliminary data.</text>
</comment>
<sequence>MERKMVSGSPKARSWTRPWRWAKTLFFVAAMLASLLLVCAPPVFVVVIDLLLPPALLSVSNRGSPPLSLWTLPGQLKTFDFRSSLIDLPMVSALRSFLILFAFLVCDGGRGLYVGITAFCSSASTAYVLIKAFTIYWVAPPRQEPRWILALAGRESPAIEALFLTSLALAIAHIAVAYRTSCRERRKLLVYRIDVEAVKIKGGLIKEDSKV</sequence>
<keyword evidence="4" id="KW-1185">Reference proteome</keyword>
<dbReference type="Pfam" id="PF10457">
    <property type="entry name" value="MENTAL"/>
    <property type="match status" value="1"/>
</dbReference>
<protein>
    <recommendedName>
        <fullName evidence="2">MENTAL domain-containing protein</fullName>
    </recommendedName>
</protein>
<dbReference type="STRING" id="52838.A0A4S8IH98"/>
<evidence type="ECO:0000313" key="4">
    <source>
        <dbReference type="Proteomes" id="UP000317650"/>
    </source>
</evidence>
<dbReference type="Proteomes" id="UP000317650">
    <property type="component" value="Chromosome 9"/>
</dbReference>
<keyword evidence="1" id="KW-0812">Transmembrane</keyword>
<evidence type="ECO:0000259" key="2">
    <source>
        <dbReference type="Pfam" id="PF10457"/>
    </source>
</evidence>
<dbReference type="EMBL" id="PYDT01000010">
    <property type="protein sequence ID" value="THU47688.1"/>
    <property type="molecule type" value="Genomic_DNA"/>
</dbReference>
<dbReference type="InterPro" id="IPR019498">
    <property type="entry name" value="MENTAL"/>
</dbReference>
<dbReference type="AlphaFoldDB" id="A0A4S8IH98"/>
<feature type="transmembrane region" description="Helical" evidence="1">
    <location>
        <begin position="85"/>
        <end position="105"/>
    </location>
</feature>
<accession>A0A4S8IH98</accession>
<name>A0A4S8IH98_MUSBA</name>
<keyword evidence="1" id="KW-1133">Transmembrane helix</keyword>